<feature type="transmembrane region" description="Helical" evidence="1">
    <location>
        <begin position="104"/>
        <end position="128"/>
    </location>
</feature>
<keyword evidence="1" id="KW-1133">Transmembrane helix</keyword>
<organism evidence="2 3">
    <name type="scientific">Antrihabitans cavernicola</name>
    <dbReference type="NCBI Taxonomy" id="2495913"/>
    <lineage>
        <taxon>Bacteria</taxon>
        <taxon>Bacillati</taxon>
        <taxon>Actinomycetota</taxon>
        <taxon>Actinomycetes</taxon>
        <taxon>Mycobacteriales</taxon>
        <taxon>Nocardiaceae</taxon>
        <taxon>Antrihabitans</taxon>
    </lineage>
</organism>
<dbReference type="Proteomes" id="UP000322244">
    <property type="component" value="Unassembled WGS sequence"/>
</dbReference>
<sequence>MIDTVSKIGSRAFAMMRRTPVALGYLIALASVSVFVATLGSGARTHLISRASTNLHNLTDGRLSVLFSSAFLSDGGPDWIVYPLLAGVLIAAEVLAGRRRLIGVFAVGHLGATLIVAAGLLVAVRSGWISSAVMTDPDVGVSYGAAAVLGAMTGALPVRWRATWSVAMVVGAVSGVIFGQTFTNVGHLIALSIGLVIAMSIPHRSPLKPIGIGTIAMLAVAVVFALAIFGGDVQPGWATPVLAVTAAATVATATRVTVRAADWTAGTAAFARVSA</sequence>
<evidence type="ECO:0008006" key="4">
    <source>
        <dbReference type="Google" id="ProtNLM"/>
    </source>
</evidence>
<dbReference type="InterPro" id="IPR046862">
    <property type="entry name" value="Rhomboid_2"/>
</dbReference>
<feature type="transmembrane region" description="Helical" evidence="1">
    <location>
        <begin position="210"/>
        <end position="231"/>
    </location>
</feature>
<dbReference type="EMBL" id="VLNY01000008">
    <property type="protein sequence ID" value="KAA0021687.1"/>
    <property type="molecule type" value="Genomic_DNA"/>
</dbReference>
<evidence type="ECO:0000313" key="2">
    <source>
        <dbReference type="EMBL" id="KAA0021687.1"/>
    </source>
</evidence>
<keyword evidence="3" id="KW-1185">Reference proteome</keyword>
<dbReference type="Pfam" id="PF20401">
    <property type="entry name" value="Rhomboid_2"/>
    <property type="match status" value="1"/>
</dbReference>
<proteinExistence type="predicted"/>
<keyword evidence="1" id="KW-0472">Membrane</keyword>
<keyword evidence="1" id="KW-0812">Transmembrane</keyword>
<feature type="transmembrane region" description="Helical" evidence="1">
    <location>
        <begin position="21"/>
        <end position="40"/>
    </location>
</feature>
<feature type="transmembrane region" description="Helical" evidence="1">
    <location>
        <begin position="140"/>
        <end position="156"/>
    </location>
</feature>
<feature type="transmembrane region" description="Helical" evidence="1">
    <location>
        <begin position="163"/>
        <end position="179"/>
    </location>
</feature>
<dbReference type="AlphaFoldDB" id="A0A5A7SA25"/>
<evidence type="ECO:0000313" key="3">
    <source>
        <dbReference type="Proteomes" id="UP000322244"/>
    </source>
</evidence>
<name>A0A5A7SA25_9NOCA</name>
<reference evidence="2 3" key="1">
    <citation type="submission" date="2019-07" db="EMBL/GenBank/DDBJ databases">
        <title>Rhodococcus cavernicolus sp. nov., isolated from a cave.</title>
        <authorList>
            <person name="Lee S.D."/>
        </authorList>
    </citation>
    <scope>NUCLEOTIDE SEQUENCE [LARGE SCALE GENOMIC DNA]</scope>
    <source>
        <strain evidence="2 3">C1-24</strain>
    </source>
</reference>
<accession>A0A5A7SA25</accession>
<feature type="transmembrane region" description="Helical" evidence="1">
    <location>
        <begin position="185"/>
        <end position="203"/>
    </location>
</feature>
<feature type="transmembrane region" description="Helical" evidence="1">
    <location>
        <begin position="237"/>
        <end position="258"/>
    </location>
</feature>
<comment type="caution">
    <text evidence="2">The sequence shown here is derived from an EMBL/GenBank/DDBJ whole genome shotgun (WGS) entry which is preliminary data.</text>
</comment>
<protein>
    <recommendedName>
        <fullName evidence="4">Rhomboid family intramembrane serine protease</fullName>
    </recommendedName>
</protein>
<feature type="transmembrane region" description="Helical" evidence="1">
    <location>
        <begin position="79"/>
        <end position="97"/>
    </location>
</feature>
<evidence type="ECO:0000256" key="1">
    <source>
        <dbReference type="SAM" id="Phobius"/>
    </source>
</evidence>
<gene>
    <name evidence="2" type="ORF">FOY51_17520</name>
</gene>
<dbReference type="RefSeq" id="WP_214633114.1">
    <property type="nucleotide sequence ID" value="NZ_VLNY01000008.1"/>
</dbReference>